<dbReference type="Pfam" id="PF00010">
    <property type="entry name" value="HLH"/>
    <property type="match status" value="1"/>
</dbReference>
<evidence type="ECO:0000313" key="8">
    <source>
        <dbReference type="EMBL" id="KAJ7760264.1"/>
    </source>
</evidence>
<organism evidence="8 9">
    <name type="scientific">Mycena maculata</name>
    <dbReference type="NCBI Taxonomy" id="230809"/>
    <lineage>
        <taxon>Eukaryota</taxon>
        <taxon>Fungi</taxon>
        <taxon>Dikarya</taxon>
        <taxon>Basidiomycota</taxon>
        <taxon>Agaricomycotina</taxon>
        <taxon>Agaricomycetes</taxon>
        <taxon>Agaricomycetidae</taxon>
        <taxon>Agaricales</taxon>
        <taxon>Marasmiineae</taxon>
        <taxon>Mycenaceae</taxon>
        <taxon>Mycena</taxon>
    </lineage>
</organism>
<feature type="region of interest" description="Disordered" evidence="6">
    <location>
        <begin position="1"/>
        <end position="56"/>
    </location>
</feature>
<dbReference type="PANTHER" id="PTHR10328">
    <property type="entry name" value="PROTEIN MAX MYC-ASSOCIATED FACTOR X"/>
    <property type="match status" value="1"/>
</dbReference>
<evidence type="ECO:0000256" key="4">
    <source>
        <dbReference type="ARBA" id="ARBA00023163"/>
    </source>
</evidence>
<feature type="domain" description="BHLH" evidence="7">
    <location>
        <begin position="50"/>
        <end position="102"/>
    </location>
</feature>
<dbReference type="Proteomes" id="UP001215280">
    <property type="component" value="Unassembled WGS sequence"/>
</dbReference>
<feature type="compositionally biased region" description="Basic and acidic residues" evidence="6">
    <location>
        <begin position="47"/>
        <end position="56"/>
    </location>
</feature>
<sequence>MSTTPSPMKPEAPSPSAFLVPPAPAQEGAPTDKTTDEKKRRPTRRANTAERRATHNAVERMRRETLNGRFLTLASLLPPLAALRRPSKAAIVGTSIATLHAARRHRVLAAQTLRAVAREAEGMRREVNEWRARARIPGLEAPVRTEAHAAVLRAELEDFDLDAELVSDLHDLEEEGDEDDDAPDADAEDRKNQNQGKGRRGRSASSATLPTPSIPPARFAFDLPSPPSPSGSSGSGGSWEAGPRTPPASAGAGAGMFAEPTPAAAMTMALYGQQQQQQLKIQQLLAMQAQQQQHAQPHYDLGLPLFEEDPGMGMGAGLGLGLSGMPAMSGGWASANPQHPAFHHQLQQQQQQQAPRMHGHGHAGLPPLAMGGMMGGMYDLPGSPMAMSAGGMGVGGLFGVQNGQYLHQPARFA</sequence>
<comment type="caution">
    <text evidence="8">The sequence shown here is derived from an EMBL/GenBank/DDBJ whole genome shotgun (WGS) entry which is preliminary data.</text>
</comment>
<proteinExistence type="predicted"/>
<evidence type="ECO:0000259" key="7">
    <source>
        <dbReference type="PROSITE" id="PS50888"/>
    </source>
</evidence>
<reference evidence="8" key="1">
    <citation type="submission" date="2023-03" db="EMBL/GenBank/DDBJ databases">
        <title>Massive genome expansion in bonnet fungi (Mycena s.s.) driven by repeated elements and novel gene families across ecological guilds.</title>
        <authorList>
            <consortium name="Lawrence Berkeley National Laboratory"/>
            <person name="Harder C.B."/>
            <person name="Miyauchi S."/>
            <person name="Viragh M."/>
            <person name="Kuo A."/>
            <person name="Thoen E."/>
            <person name="Andreopoulos B."/>
            <person name="Lu D."/>
            <person name="Skrede I."/>
            <person name="Drula E."/>
            <person name="Henrissat B."/>
            <person name="Morin E."/>
            <person name="Kohler A."/>
            <person name="Barry K."/>
            <person name="LaButti K."/>
            <person name="Morin E."/>
            <person name="Salamov A."/>
            <person name="Lipzen A."/>
            <person name="Mereny Z."/>
            <person name="Hegedus B."/>
            <person name="Baldrian P."/>
            <person name="Stursova M."/>
            <person name="Weitz H."/>
            <person name="Taylor A."/>
            <person name="Grigoriev I.V."/>
            <person name="Nagy L.G."/>
            <person name="Martin F."/>
            <person name="Kauserud H."/>
        </authorList>
    </citation>
    <scope>NUCLEOTIDE SEQUENCE</scope>
    <source>
        <strain evidence="8">CBHHK188m</strain>
    </source>
</reference>
<evidence type="ECO:0000256" key="6">
    <source>
        <dbReference type="SAM" id="MobiDB-lite"/>
    </source>
</evidence>
<evidence type="ECO:0000256" key="3">
    <source>
        <dbReference type="ARBA" id="ARBA00023159"/>
    </source>
</evidence>
<evidence type="ECO:0000256" key="1">
    <source>
        <dbReference type="ARBA" id="ARBA00023015"/>
    </source>
</evidence>
<gene>
    <name evidence="8" type="ORF">DFH07DRAFT_431449</name>
</gene>
<evidence type="ECO:0000256" key="2">
    <source>
        <dbReference type="ARBA" id="ARBA00023125"/>
    </source>
</evidence>
<dbReference type="Gene3D" id="4.10.280.10">
    <property type="entry name" value="Helix-loop-helix DNA-binding domain"/>
    <property type="match status" value="1"/>
</dbReference>
<dbReference type="InterPro" id="IPR011598">
    <property type="entry name" value="bHLH_dom"/>
</dbReference>
<keyword evidence="9" id="KW-1185">Reference proteome</keyword>
<keyword evidence="3" id="KW-0010">Activator</keyword>
<dbReference type="SMART" id="SM00353">
    <property type="entry name" value="HLH"/>
    <property type="match status" value="1"/>
</dbReference>
<protein>
    <recommendedName>
        <fullName evidence="7">BHLH domain-containing protein</fullName>
    </recommendedName>
</protein>
<keyword evidence="2" id="KW-0238">DNA-binding</keyword>
<dbReference type="AlphaFoldDB" id="A0AAD7JCD7"/>
<keyword evidence="5" id="KW-0539">Nucleus</keyword>
<dbReference type="GO" id="GO:0046983">
    <property type="term" value="F:protein dimerization activity"/>
    <property type="evidence" value="ECO:0007669"/>
    <property type="project" value="InterPro"/>
</dbReference>
<dbReference type="GO" id="GO:0090575">
    <property type="term" value="C:RNA polymerase II transcription regulator complex"/>
    <property type="evidence" value="ECO:0007669"/>
    <property type="project" value="TreeGrafter"/>
</dbReference>
<dbReference type="InterPro" id="IPR036638">
    <property type="entry name" value="HLH_DNA-bd_sf"/>
</dbReference>
<dbReference type="GO" id="GO:0003700">
    <property type="term" value="F:DNA-binding transcription factor activity"/>
    <property type="evidence" value="ECO:0007669"/>
    <property type="project" value="TreeGrafter"/>
</dbReference>
<evidence type="ECO:0000256" key="5">
    <source>
        <dbReference type="ARBA" id="ARBA00023242"/>
    </source>
</evidence>
<dbReference type="GO" id="GO:0045944">
    <property type="term" value="P:positive regulation of transcription by RNA polymerase II"/>
    <property type="evidence" value="ECO:0007669"/>
    <property type="project" value="TreeGrafter"/>
</dbReference>
<accession>A0AAD7JCD7</accession>
<dbReference type="PROSITE" id="PS50888">
    <property type="entry name" value="BHLH"/>
    <property type="match status" value="1"/>
</dbReference>
<feature type="region of interest" description="Disordered" evidence="6">
    <location>
        <begin position="173"/>
        <end position="256"/>
    </location>
</feature>
<name>A0AAD7JCD7_9AGAR</name>
<keyword evidence="1" id="KW-0805">Transcription regulation</keyword>
<feature type="compositionally biased region" description="Acidic residues" evidence="6">
    <location>
        <begin position="173"/>
        <end position="187"/>
    </location>
</feature>
<dbReference type="GO" id="GO:0003677">
    <property type="term" value="F:DNA binding"/>
    <property type="evidence" value="ECO:0007669"/>
    <property type="project" value="UniProtKB-KW"/>
</dbReference>
<dbReference type="SUPFAM" id="SSF47459">
    <property type="entry name" value="HLH, helix-loop-helix DNA-binding domain"/>
    <property type="match status" value="1"/>
</dbReference>
<keyword evidence="4" id="KW-0804">Transcription</keyword>
<evidence type="ECO:0000313" key="9">
    <source>
        <dbReference type="Proteomes" id="UP001215280"/>
    </source>
</evidence>
<dbReference type="PANTHER" id="PTHR10328:SF3">
    <property type="entry name" value="PROTEIN MAX"/>
    <property type="match status" value="1"/>
</dbReference>
<dbReference type="EMBL" id="JARJLG010000049">
    <property type="protein sequence ID" value="KAJ7760264.1"/>
    <property type="molecule type" value="Genomic_DNA"/>
</dbReference>